<accession>W2NYT3</accession>
<proteinExistence type="predicted"/>
<name>W2NYT3_PHYNI</name>
<dbReference type="EMBL" id="KI691241">
    <property type="protein sequence ID" value="ETM53716.1"/>
    <property type="molecule type" value="Genomic_DNA"/>
</dbReference>
<dbReference type="AlphaFoldDB" id="W2NYT3"/>
<organism evidence="1">
    <name type="scientific">Phytophthora nicotianae</name>
    <name type="common">Potato buckeye rot agent</name>
    <name type="synonym">Phytophthora parasitica</name>
    <dbReference type="NCBI Taxonomy" id="4792"/>
    <lineage>
        <taxon>Eukaryota</taxon>
        <taxon>Sar</taxon>
        <taxon>Stramenopiles</taxon>
        <taxon>Oomycota</taxon>
        <taxon>Peronosporomycetes</taxon>
        <taxon>Peronosporales</taxon>
        <taxon>Peronosporaceae</taxon>
        <taxon>Phytophthora</taxon>
    </lineage>
</organism>
<sequence>MASSTIVCGGGCVAAAERATSGGCPGCECPAGAFNKAIALPWLCDGRASSSPSLCDNGIG</sequence>
<evidence type="ECO:0000313" key="1">
    <source>
        <dbReference type="EMBL" id="ETM53716.1"/>
    </source>
</evidence>
<protein>
    <submittedName>
        <fullName evidence="1">Uncharacterized protein</fullName>
    </submittedName>
</protein>
<dbReference type="Proteomes" id="UP000054532">
    <property type="component" value="Unassembled WGS sequence"/>
</dbReference>
<gene>
    <name evidence="1" type="ORF">L914_02833</name>
</gene>
<reference evidence="1" key="1">
    <citation type="submission" date="2013-11" db="EMBL/GenBank/DDBJ databases">
        <title>The Genome Sequence of Phytophthora parasitica IAC_01/95.</title>
        <authorList>
            <consortium name="The Broad Institute Genomics Platform"/>
            <person name="Russ C."/>
            <person name="Tyler B."/>
            <person name="Panabieres F."/>
            <person name="Shan W."/>
            <person name="Tripathy S."/>
            <person name="Grunwald N."/>
            <person name="Machado M."/>
            <person name="Johnson C.S."/>
            <person name="Arredondo F."/>
            <person name="Hong C."/>
            <person name="Coffey M."/>
            <person name="Young S.K."/>
            <person name="Zeng Q."/>
            <person name="Gargeya S."/>
            <person name="Fitzgerald M."/>
            <person name="Abouelleil A."/>
            <person name="Alvarado L."/>
            <person name="Chapman S.B."/>
            <person name="Gainer-Dewar J."/>
            <person name="Goldberg J."/>
            <person name="Griggs A."/>
            <person name="Gujja S."/>
            <person name="Hansen M."/>
            <person name="Howarth C."/>
            <person name="Imamovic A."/>
            <person name="Ireland A."/>
            <person name="Larimer J."/>
            <person name="McCowan C."/>
            <person name="Murphy C."/>
            <person name="Pearson M."/>
            <person name="Poon T.W."/>
            <person name="Priest M."/>
            <person name="Roberts A."/>
            <person name="Saif S."/>
            <person name="Shea T."/>
            <person name="Sykes S."/>
            <person name="Wortman J."/>
            <person name="Nusbaum C."/>
            <person name="Birren B."/>
        </authorList>
    </citation>
    <scope>NUCLEOTIDE SEQUENCE [LARGE SCALE GENOMIC DNA]</scope>
    <source>
        <strain evidence="1">IAC_01/95</strain>
    </source>
</reference>